<reference evidence="1 2" key="1">
    <citation type="submission" date="2014-06" db="EMBL/GenBank/DDBJ databases">
        <title>Evolutionary Origins and Diversification of the Mycorrhizal Mutualists.</title>
        <authorList>
            <consortium name="DOE Joint Genome Institute"/>
            <consortium name="Mycorrhizal Genomics Consortium"/>
            <person name="Kohler A."/>
            <person name="Kuo A."/>
            <person name="Nagy L.G."/>
            <person name="Floudas D."/>
            <person name="Copeland A."/>
            <person name="Barry K.W."/>
            <person name="Cichocki N."/>
            <person name="Veneault-Fourrey C."/>
            <person name="LaButti K."/>
            <person name="Lindquist E.A."/>
            <person name="Lipzen A."/>
            <person name="Lundell T."/>
            <person name="Morin E."/>
            <person name="Murat C."/>
            <person name="Riley R."/>
            <person name="Ohm R."/>
            <person name="Sun H."/>
            <person name="Tunlid A."/>
            <person name="Henrissat B."/>
            <person name="Grigoriev I.V."/>
            <person name="Hibbett D.S."/>
            <person name="Martin F."/>
        </authorList>
    </citation>
    <scope>NUCLEOTIDE SEQUENCE [LARGE SCALE GENOMIC DNA]</scope>
    <source>
        <strain evidence="1 2">SS14</strain>
    </source>
</reference>
<dbReference type="AlphaFoldDB" id="A0A0C9U9K4"/>
<name>A0A0C9U9K4_SPHS4</name>
<dbReference type="InterPro" id="IPR027417">
    <property type="entry name" value="P-loop_NTPase"/>
</dbReference>
<proteinExistence type="predicted"/>
<dbReference type="OrthoDB" id="432234at2759"/>
<organism evidence="1 2">
    <name type="scientific">Sphaerobolus stellatus (strain SS14)</name>
    <dbReference type="NCBI Taxonomy" id="990650"/>
    <lineage>
        <taxon>Eukaryota</taxon>
        <taxon>Fungi</taxon>
        <taxon>Dikarya</taxon>
        <taxon>Basidiomycota</taxon>
        <taxon>Agaricomycotina</taxon>
        <taxon>Agaricomycetes</taxon>
        <taxon>Phallomycetidae</taxon>
        <taxon>Geastrales</taxon>
        <taxon>Sphaerobolaceae</taxon>
        <taxon>Sphaerobolus</taxon>
    </lineage>
</organism>
<evidence type="ECO:0000313" key="2">
    <source>
        <dbReference type="Proteomes" id="UP000054279"/>
    </source>
</evidence>
<sequence length="504" mass="57169">MDTSIGVLVYFENSPVKLPGLPMGWMNIEPATWTVTVKDIIDDSLRPRRIRFKRVQLPLQPAFAVTGHSAQGKTLLRIMADLIEGGHAAYVAASRATGRQGLFITQYVSLAHLNRRLHHDLVMELKRLDALSYNTLVRYGFCKGEYISVPSPETESKPIVYPRVSFDMPVKAKRVYKRKKSSMSINVPQTTPRINEFKRRRVLGKSAESHYNVPEQLEFFMDYAGCKWDLRDWSCAYDVIVMVLWNLVRCSSTNSRVHFSELTELSRNLSMLFDDLSQLPKVEHFRALNIIRDSWRDVISTTFPESFPRRGPALVSASLLLERTLTSSFLQRSIFTCADCVTSVPRVQLTSSLAFYCSSYLLRAMQLEDIQTVTTQHWLDAFFVQALTNADGCVGNGACGLRPVYINSHIFCITMYIESGIATCVNPTVYMDVNGERTIYELSSIIYHESNHFCAKLMEHGIVWDYDSAVNNGIPTRNGNNTYMSWALPAEGTRVPHHESGQTL</sequence>
<protein>
    <submittedName>
        <fullName evidence="1">Uncharacterized protein</fullName>
    </submittedName>
</protein>
<gene>
    <name evidence="1" type="ORF">M422DRAFT_267163</name>
</gene>
<evidence type="ECO:0000313" key="1">
    <source>
        <dbReference type="EMBL" id="KIJ31209.1"/>
    </source>
</evidence>
<keyword evidence="2" id="KW-1185">Reference proteome</keyword>
<dbReference type="SUPFAM" id="SSF52540">
    <property type="entry name" value="P-loop containing nucleoside triphosphate hydrolases"/>
    <property type="match status" value="1"/>
</dbReference>
<dbReference type="EMBL" id="KN837246">
    <property type="protein sequence ID" value="KIJ31209.1"/>
    <property type="molecule type" value="Genomic_DNA"/>
</dbReference>
<dbReference type="Proteomes" id="UP000054279">
    <property type="component" value="Unassembled WGS sequence"/>
</dbReference>
<dbReference type="HOGENOM" id="CLU_029136_0_0_1"/>
<accession>A0A0C9U9K4</accession>